<evidence type="ECO:0000313" key="4">
    <source>
        <dbReference type="Proteomes" id="UP000185434"/>
    </source>
</evidence>
<name>A0A1L7CT11_9CORY</name>
<reference evidence="3 4" key="1">
    <citation type="submission" date="2014-08" db="EMBL/GenBank/DDBJ databases">
        <title>Complete genome sequence of Corynebacterium frankenforstense ST18(T) (=DSM 45800(T)), isolated from raw cow milk.</title>
        <authorList>
            <person name="Ruckert C."/>
            <person name="Albersmeier A."/>
            <person name="Winkler A."/>
            <person name="Lipski A."/>
            <person name="Kalinowski J."/>
        </authorList>
    </citation>
    <scope>NUCLEOTIDE SEQUENCE [LARGE SCALE GENOMIC DNA]</scope>
    <source>
        <strain evidence="3 4">ST18</strain>
    </source>
</reference>
<keyword evidence="2" id="KW-1133">Transmembrane helix</keyword>
<proteinExistence type="predicted"/>
<dbReference type="KEGG" id="cfk:CFRA_06555"/>
<protein>
    <submittedName>
        <fullName evidence="3">Uncharacterized protein</fullName>
    </submittedName>
</protein>
<evidence type="ECO:0000256" key="1">
    <source>
        <dbReference type="SAM" id="MobiDB-lite"/>
    </source>
</evidence>
<feature type="region of interest" description="Disordered" evidence="1">
    <location>
        <begin position="1"/>
        <end position="38"/>
    </location>
</feature>
<dbReference type="AlphaFoldDB" id="A0A1L7CT11"/>
<feature type="compositionally biased region" description="Basic and acidic residues" evidence="1">
    <location>
        <begin position="1"/>
        <end position="13"/>
    </location>
</feature>
<evidence type="ECO:0000256" key="2">
    <source>
        <dbReference type="SAM" id="Phobius"/>
    </source>
</evidence>
<dbReference type="RefSeq" id="WP_075663945.1">
    <property type="nucleotide sequence ID" value="NZ_CP009247.1"/>
</dbReference>
<accession>A0A1L7CT11</accession>
<keyword evidence="2" id="KW-0812">Transmembrane</keyword>
<dbReference type="OrthoDB" id="4424433at2"/>
<gene>
    <name evidence="3" type="ORF">CFRA_06555</name>
</gene>
<dbReference type="Proteomes" id="UP000185434">
    <property type="component" value="Chromosome"/>
</dbReference>
<feature type="transmembrane region" description="Helical" evidence="2">
    <location>
        <begin position="46"/>
        <end position="68"/>
    </location>
</feature>
<evidence type="ECO:0000313" key="3">
    <source>
        <dbReference type="EMBL" id="APT88967.1"/>
    </source>
</evidence>
<feature type="region of interest" description="Disordered" evidence="1">
    <location>
        <begin position="149"/>
        <end position="184"/>
    </location>
</feature>
<sequence length="393" mass="40539">MDGEPRTGREATDVRPAAVGETADPVGGRAAVRPGSRSAARRRGRIPVGVAVGVLLVMVLAAAVLLIAGSRHETPIGPLGWTTSEIEGFTDGEQFRSCDFGEAFYSRAGVEDVTVAEGGREDGQTECSGWIAVGDARVTASVIVEPAGEQKREKISSDLPGLEEWTSSGDPGGDGFEGSLAGRPNCRMTGPGSLASVAVSVNGPCSLAAPLARQLQNFGVQLDEEHFAHGLLAVSGPDYLDVGEPEGELSWARYDERIGAASAPGETLDAGNADFPGSTLRLDSARADTLEVCAETTFVLGEDAAGSTTVRVPTLVAVTPNGETSFLSPVEDGLSLAVGEARGITYCGEGVGTIAGDFELLVIPFTFAADADTSRVDEAATAAPDYWAVPVRT</sequence>
<keyword evidence="4" id="KW-1185">Reference proteome</keyword>
<feature type="compositionally biased region" description="Low complexity" evidence="1">
    <location>
        <begin position="26"/>
        <end position="38"/>
    </location>
</feature>
<dbReference type="EMBL" id="CP009247">
    <property type="protein sequence ID" value="APT88967.1"/>
    <property type="molecule type" value="Genomic_DNA"/>
</dbReference>
<organism evidence="3 4">
    <name type="scientific">Corynebacterium frankenforstense DSM 45800</name>
    <dbReference type="NCBI Taxonomy" id="1437875"/>
    <lineage>
        <taxon>Bacteria</taxon>
        <taxon>Bacillati</taxon>
        <taxon>Actinomycetota</taxon>
        <taxon>Actinomycetes</taxon>
        <taxon>Mycobacteriales</taxon>
        <taxon>Corynebacteriaceae</taxon>
        <taxon>Corynebacterium</taxon>
    </lineage>
</organism>
<keyword evidence="2" id="KW-0472">Membrane</keyword>